<gene>
    <name evidence="5" type="ORF">VHEMI00562</name>
</gene>
<evidence type="ECO:0000256" key="4">
    <source>
        <dbReference type="SAM" id="SignalP"/>
    </source>
</evidence>
<dbReference type="AlphaFoldDB" id="A0A0A1T299"/>
<dbReference type="InterPro" id="IPR036686">
    <property type="entry name" value="Class_II_Hydrophobin_sf"/>
</dbReference>
<keyword evidence="4" id="KW-0732">Signal</keyword>
<dbReference type="SUPFAM" id="SSF101751">
    <property type="entry name" value="Hydrophobin II, HfbII"/>
    <property type="match status" value="1"/>
</dbReference>
<reference evidence="5 6" key="1">
    <citation type="journal article" date="2015" name="Genome Announc.">
        <title>Draft Genome Sequence and Gene Annotation of the Entomopathogenic Fungus Verticillium hemipterigenum.</title>
        <authorList>
            <person name="Horn F."/>
            <person name="Habel A."/>
            <person name="Scharf D.H."/>
            <person name="Dworschak J."/>
            <person name="Brakhage A.A."/>
            <person name="Guthke R."/>
            <person name="Hertweck C."/>
            <person name="Linde J."/>
        </authorList>
    </citation>
    <scope>NUCLEOTIDE SEQUENCE [LARGE SCALE GENOMIC DNA]</scope>
</reference>
<name>A0A0A1T299_9HYPO</name>
<dbReference type="Gene3D" id="3.20.120.10">
    <property type="entry name" value="Hydrophobin"/>
    <property type="match status" value="1"/>
</dbReference>
<feature type="signal peptide" evidence="4">
    <location>
        <begin position="1"/>
        <end position="16"/>
    </location>
</feature>
<feature type="chain" id="PRO_5001989770" description="Hydrophobin" evidence="4">
    <location>
        <begin position="17"/>
        <end position="91"/>
    </location>
</feature>
<comment type="similarity">
    <text evidence="2">Belongs to the cerato-ulmin hydrophobin family.</text>
</comment>
<dbReference type="STRING" id="1531966.A0A0A1T299"/>
<keyword evidence="3" id="KW-1015">Disulfide bond</keyword>
<dbReference type="InterPro" id="IPR010636">
    <property type="entry name" value="Class_II_hydrophobin"/>
</dbReference>
<evidence type="ECO:0008006" key="7">
    <source>
        <dbReference type="Google" id="ProtNLM"/>
    </source>
</evidence>
<protein>
    <recommendedName>
        <fullName evidence="7">Hydrophobin</fullName>
    </recommendedName>
</protein>
<sequence length="91" mass="9301">MQFISVVALFAAAAMASPTPRTTQAGTCNVAGVLYGQAQCCATNVLNVAALDCKNPTEGDSHYFTCGSEKPSCCSIPVAGQGLLCKDAILL</sequence>
<evidence type="ECO:0000313" key="6">
    <source>
        <dbReference type="Proteomes" id="UP000039046"/>
    </source>
</evidence>
<keyword evidence="6" id="KW-1185">Reference proteome</keyword>
<dbReference type="HOGENOM" id="CLU_141181_2_2_1"/>
<evidence type="ECO:0000256" key="2">
    <source>
        <dbReference type="ARBA" id="ARBA00009576"/>
    </source>
</evidence>
<dbReference type="PANTHER" id="PTHR42341:SF1">
    <property type="entry name" value="HYDROPHOBIN"/>
    <property type="match status" value="1"/>
</dbReference>
<dbReference type="CDD" id="cd23508">
    <property type="entry name" value="hydrophobin_II"/>
    <property type="match status" value="1"/>
</dbReference>
<dbReference type="Proteomes" id="UP000039046">
    <property type="component" value="Unassembled WGS sequence"/>
</dbReference>
<proteinExistence type="inferred from homology"/>
<evidence type="ECO:0000313" key="5">
    <source>
        <dbReference type="EMBL" id="CEJ80377.1"/>
    </source>
</evidence>
<evidence type="ECO:0000256" key="1">
    <source>
        <dbReference type="ARBA" id="ARBA00004196"/>
    </source>
</evidence>
<accession>A0A0A1T299</accession>
<dbReference type="OrthoDB" id="4500971at2759"/>
<evidence type="ECO:0000256" key="3">
    <source>
        <dbReference type="ARBA" id="ARBA00023157"/>
    </source>
</evidence>
<dbReference type="PANTHER" id="PTHR42341">
    <property type="entry name" value="HYDROPHOBIN"/>
    <property type="match status" value="1"/>
</dbReference>
<dbReference type="GO" id="GO:0005576">
    <property type="term" value="C:extracellular region"/>
    <property type="evidence" value="ECO:0007669"/>
    <property type="project" value="InterPro"/>
</dbReference>
<dbReference type="EMBL" id="CDHN01000001">
    <property type="protein sequence ID" value="CEJ80377.1"/>
    <property type="molecule type" value="Genomic_DNA"/>
</dbReference>
<comment type="subcellular location">
    <subcellularLocation>
        <location evidence="1">Cell envelope</location>
    </subcellularLocation>
</comment>
<dbReference type="Pfam" id="PF06766">
    <property type="entry name" value="Hydrophobin_2"/>
    <property type="match status" value="1"/>
</dbReference>
<organism evidence="5 6">
    <name type="scientific">[Torrubiella] hemipterigena</name>
    <dbReference type="NCBI Taxonomy" id="1531966"/>
    <lineage>
        <taxon>Eukaryota</taxon>
        <taxon>Fungi</taxon>
        <taxon>Dikarya</taxon>
        <taxon>Ascomycota</taxon>
        <taxon>Pezizomycotina</taxon>
        <taxon>Sordariomycetes</taxon>
        <taxon>Hypocreomycetidae</taxon>
        <taxon>Hypocreales</taxon>
        <taxon>Clavicipitaceae</taxon>
        <taxon>Clavicipitaceae incertae sedis</taxon>
        <taxon>'Torrubiella' clade</taxon>
    </lineage>
</organism>